<keyword evidence="5 8" id="KW-0812">Transmembrane</keyword>
<feature type="transmembrane region" description="Helical" evidence="8">
    <location>
        <begin position="134"/>
        <end position="151"/>
    </location>
</feature>
<feature type="transmembrane region" description="Helical" evidence="8">
    <location>
        <begin position="274"/>
        <end position="292"/>
    </location>
</feature>
<dbReference type="KEGG" id="mff:MFFC18_50600"/>
<dbReference type="SUPFAM" id="SSF103481">
    <property type="entry name" value="Multidrug resistance efflux transporter EmrE"/>
    <property type="match status" value="2"/>
</dbReference>
<reference evidence="10 11" key="1">
    <citation type="submission" date="2019-08" db="EMBL/GenBank/DDBJ databases">
        <title>Deep-cultivation of Planctomycetes and their phenomic and genomic characterization uncovers novel biology.</title>
        <authorList>
            <person name="Wiegand S."/>
            <person name="Jogler M."/>
            <person name="Boedeker C."/>
            <person name="Pinto D."/>
            <person name="Vollmers J."/>
            <person name="Rivas-Marin E."/>
            <person name="Kohn T."/>
            <person name="Peeters S.H."/>
            <person name="Heuer A."/>
            <person name="Rast P."/>
            <person name="Oberbeckmann S."/>
            <person name="Bunk B."/>
            <person name="Jeske O."/>
            <person name="Meyerdierks A."/>
            <person name="Storesund J.E."/>
            <person name="Kallscheuer N."/>
            <person name="Luecker S."/>
            <person name="Lage O.M."/>
            <person name="Pohl T."/>
            <person name="Merkel B.J."/>
            <person name="Hornburger P."/>
            <person name="Mueller R.-W."/>
            <person name="Bruemmer F."/>
            <person name="Labrenz M."/>
            <person name="Spormann A.M."/>
            <person name="Op den Camp H."/>
            <person name="Overmann J."/>
            <person name="Amann R."/>
            <person name="Jetten M.S.M."/>
            <person name="Mascher T."/>
            <person name="Medema M.H."/>
            <person name="Devos D.P."/>
            <person name="Kaster A.-K."/>
            <person name="Ovreas L."/>
            <person name="Rohde M."/>
            <person name="Galperin M.Y."/>
            <person name="Jogler C."/>
        </authorList>
    </citation>
    <scope>NUCLEOTIDE SEQUENCE [LARGE SCALE GENOMIC DNA]</scope>
    <source>
        <strain evidence="10 11">FC18</strain>
    </source>
</reference>
<dbReference type="InterPro" id="IPR037185">
    <property type="entry name" value="EmrE-like"/>
</dbReference>
<comment type="subcellular location">
    <subcellularLocation>
        <location evidence="1">Cell membrane</location>
        <topology evidence="1">Multi-pass membrane protein</topology>
    </subcellularLocation>
</comment>
<evidence type="ECO:0000256" key="5">
    <source>
        <dbReference type="ARBA" id="ARBA00022692"/>
    </source>
</evidence>
<feature type="transmembrane region" description="Helical" evidence="8">
    <location>
        <begin position="185"/>
        <end position="205"/>
    </location>
</feature>
<keyword evidence="7 8" id="KW-0472">Membrane</keyword>
<protein>
    <submittedName>
        <fullName evidence="10">EamA-like transporter family protein</fullName>
    </submittedName>
</protein>
<dbReference type="Gene3D" id="1.10.3730.20">
    <property type="match status" value="1"/>
</dbReference>
<dbReference type="Pfam" id="PF00892">
    <property type="entry name" value="EamA"/>
    <property type="match status" value="1"/>
</dbReference>
<evidence type="ECO:0000313" key="10">
    <source>
        <dbReference type="EMBL" id="QEG25137.1"/>
    </source>
</evidence>
<feature type="transmembrane region" description="Helical" evidence="8">
    <location>
        <begin position="79"/>
        <end position="98"/>
    </location>
</feature>
<evidence type="ECO:0000259" key="9">
    <source>
        <dbReference type="Pfam" id="PF00892"/>
    </source>
</evidence>
<dbReference type="STRING" id="980251.GCA_001642875_01438"/>
<dbReference type="GO" id="GO:0005886">
    <property type="term" value="C:plasma membrane"/>
    <property type="evidence" value="ECO:0007669"/>
    <property type="project" value="UniProtKB-SubCell"/>
</dbReference>
<keyword evidence="6 8" id="KW-1133">Transmembrane helix</keyword>
<keyword evidence="11" id="KW-1185">Reference proteome</keyword>
<evidence type="ECO:0000256" key="3">
    <source>
        <dbReference type="ARBA" id="ARBA00022448"/>
    </source>
</evidence>
<dbReference type="PANTHER" id="PTHR22911">
    <property type="entry name" value="ACYL-MALONYL CONDENSING ENZYME-RELATED"/>
    <property type="match status" value="1"/>
</dbReference>
<evidence type="ECO:0000256" key="8">
    <source>
        <dbReference type="SAM" id="Phobius"/>
    </source>
</evidence>
<feature type="transmembrane region" description="Helical" evidence="8">
    <location>
        <begin position="250"/>
        <end position="268"/>
    </location>
</feature>
<feature type="transmembrane region" description="Helical" evidence="8">
    <location>
        <begin position="157"/>
        <end position="173"/>
    </location>
</feature>
<feature type="domain" description="EamA" evidence="9">
    <location>
        <begin position="3"/>
        <end position="150"/>
    </location>
</feature>
<dbReference type="InterPro" id="IPR000620">
    <property type="entry name" value="EamA_dom"/>
</dbReference>
<dbReference type="EMBL" id="CP042912">
    <property type="protein sequence ID" value="QEG25137.1"/>
    <property type="molecule type" value="Genomic_DNA"/>
</dbReference>
<dbReference type="RefSeq" id="WP_157665119.1">
    <property type="nucleotide sequence ID" value="NZ_CP042912.1"/>
</dbReference>
<accession>A0A5B9PEJ8</accession>
<feature type="transmembrane region" description="Helical" evidence="8">
    <location>
        <begin position="110"/>
        <end position="127"/>
    </location>
</feature>
<evidence type="ECO:0000256" key="4">
    <source>
        <dbReference type="ARBA" id="ARBA00022475"/>
    </source>
</evidence>
<keyword evidence="3" id="KW-0813">Transport</keyword>
<sequence length="304" mass="33296">MAAAVGAQVFWGIFPAYIKLFQGVIAPLDLVAHRALWSFLVLAIWLAIASRLARSRNSASDVPAQPSLQQRLFGQSKTIRISVFAAVAIVVNWLMFVWAVSNDHAIDASLGYYICPQIVVLLGVVFLRERLTPLQWIAVLLATVGVTIMTWSANSNIWIGLVVAVAFALYSLIKKKTQLSAAEGLTMETGLMFLPVIAWFAWRTFSVGVSVIPQSATLSILLACSGFVTIAPLFLYAIAVKHLSLSTVGLLQFIGPTIQFFLGLFAFGEPVDSTRLFGFVFVWIGVSVYLYALHRRSRLAIKAV</sequence>
<feature type="transmembrane region" description="Helical" evidence="8">
    <location>
        <begin position="35"/>
        <end position="53"/>
    </location>
</feature>
<dbReference type="InterPro" id="IPR004626">
    <property type="entry name" value="RarD"/>
</dbReference>
<evidence type="ECO:0000256" key="6">
    <source>
        <dbReference type="ARBA" id="ARBA00022989"/>
    </source>
</evidence>
<evidence type="ECO:0000256" key="2">
    <source>
        <dbReference type="ARBA" id="ARBA00007362"/>
    </source>
</evidence>
<gene>
    <name evidence="10" type="ORF">MFFC18_50600</name>
</gene>
<name>A0A5B9PEJ8_9BACT</name>
<proteinExistence type="inferred from homology"/>
<dbReference type="NCBIfam" id="TIGR00688">
    <property type="entry name" value="rarD"/>
    <property type="match status" value="1"/>
</dbReference>
<dbReference type="AlphaFoldDB" id="A0A5B9PEJ8"/>
<keyword evidence="4" id="KW-1003">Cell membrane</keyword>
<dbReference type="PANTHER" id="PTHR22911:SF137">
    <property type="entry name" value="SOLUTE CARRIER FAMILY 35 MEMBER G2-RELATED"/>
    <property type="match status" value="1"/>
</dbReference>
<dbReference type="Proteomes" id="UP000322214">
    <property type="component" value="Chromosome"/>
</dbReference>
<evidence type="ECO:0000313" key="11">
    <source>
        <dbReference type="Proteomes" id="UP000322214"/>
    </source>
</evidence>
<evidence type="ECO:0000256" key="7">
    <source>
        <dbReference type="ARBA" id="ARBA00023136"/>
    </source>
</evidence>
<organism evidence="10 11">
    <name type="scientific">Mariniblastus fucicola</name>
    <dbReference type="NCBI Taxonomy" id="980251"/>
    <lineage>
        <taxon>Bacteria</taxon>
        <taxon>Pseudomonadati</taxon>
        <taxon>Planctomycetota</taxon>
        <taxon>Planctomycetia</taxon>
        <taxon>Pirellulales</taxon>
        <taxon>Pirellulaceae</taxon>
        <taxon>Mariniblastus</taxon>
    </lineage>
</organism>
<evidence type="ECO:0000256" key="1">
    <source>
        <dbReference type="ARBA" id="ARBA00004651"/>
    </source>
</evidence>
<comment type="similarity">
    <text evidence="2">Belongs to the EamA transporter family.</text>
</comment>
<feature type="transmembrane region" description="Helical" evidence="8">
    <location>
        <begin position="217"/>
        <end position="238"/>
    </location>
</feature>